<name>F8WY51_9BACT</name>
<dbReference type="Proteomes" id="UP000006420">
    <property type="component" value="Unassembled WGS sequence"/>
</dbReference>
<proteinExistence type="predicted"/>
<organism evidence="1 2">
    <name type="scientific">Dysgonomonas mossii DSM 22836</name>
    <dbReference type="NCBI Taxonomy" id="742767"/>
    <lineage>
        <taxon>Bacteria</taxon>
        <taxon>Pseudomonadati</taxon>
        <taxon>Bacteroidota</taxon>
        <taxon>Bacteroidia</taxon>
        <taxon>Bacteroidales</taxon>
        <taxon>Dysgonomonadaceae</taxon>
        <taxon>Dysgonomonas</taxon>
    </lineage>
</organism>
<evidence type="ECO:0000313" key="1">
    <source>
        <dbReference type="EMBL" id="EGK04415.1"/>
    </source>
</evidence>
<keyword evidence="2" id="KW-1185">Reference proteome</keyword>
<dbReference type="eggNOG" id="COG2921">
    <property type="taxonomic scope" value="Bacteria"/>
</dbReference>
<dbReference type="HOGENOM" id="CLU_175559_0_0_10"/>
<dbReference type="Pfam" id="PF04359">
    <property type="entry name" value="DUF493"/>
    <property type="match status" value="1"/>
</dbReference>
<dbReference type="EMBL" id="ADLW01000003">
    <property type="protein sequence ID" value="EGK04415.1"/>
    <property type="molecule type" value="Genomic_DNA"/>
</dbReference>
<protein>
    <recommendedName>
        <fullName evidence="3">DUF493 domain-containing protein</fullName>
    </recommendedName>
</protein>
<dbReference type="SUPFAM" id="SSF117991">
    <property type="entry name" value="YbeD/HP0495-like"/>
    <property type="match status" value="1"/>
</dbReference>
<evidence type="ECO:0008006" key="3">
    <source>
        <dbReference type="Google" id="ProtNLM"/>
    </source>
</evidence>
<dbReference type="InterPro" id="IPR007454">
    <property type="entry name" value="UPF0250_YbeD-like"/>
</dbReference>
<evidence type="ECO:0000313" key="2">
    <source>
        <dbReference type="Proteomes" id="UP000006420"/>
    </source>
</evidence>
<dbReference type="RefSeq" id="WP_006842113.1">
    <property type="nucleotide sequence ID" value="NZ_AQWJ01000002.1"/>
</dbReference>
<dbReference type="InterPro" id="IPR027471">
    <property type="entry name" value="YbeD-like_sf"/>
</dbReference>
<dbReference type="OrthoDB" id="5616097at2"/>
<sequence>MNGKIEILENDKNQRIDDFYLTFKKKLEEIHTFPSDYVFKFIVSAEQSNIAKVHSIFENADASFSMRDSKNGKYSSITVKAPVSDADDVVIYYRQVAAIDGVMML</sequence>
<gene>
    <name evidence="1" type="ORF">HMPREF9456_00742</name>
</gene>
<comment type="caution">
    <text evidence="1">The sequence shown here is derived from an EMBL/GenBank/DDBJ whole genome shotgun (WGS) entry which is preliminary data.</text>
</comment>
<accession>F8WY51</accession>
<reference evidence="1 2" key="1">
    <citation type="submission" date="2011-04" db="EMBL/GenBank/DDBJ databases">
        <title>The Genome Sequence of Dysgonomonas mossii DSM 22836.</title>
        <authorList>
            <consortium name="The Broad Institute Genome Sequencing Platform"/>
            <person name="Earl A."/>
            <person name="Ward D."/>
            <person name="Feldgarden M."/>
            <person name="Gevers D."/>
            <person name="Pudlo N."/>
            <person name="Martens E."/>
            <person name="Allen-Vercoe E."/>
            <person name="Young S.K."/>
            <person name="Zeng Q."/>
            <person name="Gargeya S."/>
            <person name="Fitzgerald M."/>
            <person name="Haas B."/>
            <person name="Abouelleil A."/>
            <person name="Alvarado L."/>
            <person name="Arachchi H.M."/>
            <person name="Berlin A."/>
            <person name="Brown A."/>
            <person name="Chapman S.B."/>
            <person name="Chen Z."/>
            <person name="Dunbar C."/>
            <person name="Freedman E."/>
            <person name="Gearin G."/>
            <person name="Gellesch M."/>
            <person name="Goldberg J."/>
            <person name="Griggs A."/>
            <person name="Gujja S."/>
            <person name="Heiman D."/>
            <person name="Howarth C."/>
            <person name="Larson L."/>
            <person name="Lui A."/>
            <person name="MacDonald P.J.P."/>
            <person name="Mehta T."/>
            <person name="Montmayeur A."/>
            <person name="Murphy C."/>
            <person name="Neiman D."/>
            <person name="Pearson M."/>
            <person name="Priest M."/>
            <person name="Roberts A."/>
            <person name="Saif S."/>
            <person name="Shea T."/>
            <person name="Shenoy N."/>
            <person name="Sisk P."/>
            <person name="Stolte C."/>
            <person name="Sykes S."/>
            <person name="Yandava C."/>
            <person name="Wortman J."/>
            <person name="Nusbaum C."/>
            <person name="Birren B."/>
        </authorList>
    </citation>
    <scope>NUCLEOTIDE SEQUENCE [LARGE SCALE GENOMIC DNA]</scope>
    <source>
        <strain evidence="1 2">DSM 22836</strain>
    </source>
</reference>
<dbReference type="Gene3D" id="3.30.70.260">
    <property type="match status" value="1"/>
</dbReference>
<dbReference type="GeneID" id="78081420"/>
<dbReference type="AlphaFoldDB" id="F8WY51"/>
<dbReference type="STRING" id="742767.HMPREF9456_00742"/>